<keyword evidence="2" id="KW-1185">Reference proteome</keyword>
<name>A0ACB8THB9_9AGAM</name>
<gene>
    <name evidence="1" type="ORF">BV25DRAFT_1987517</name>
</gene>
<proteinExistence type="predicted"/>
<reference evidence="1" key="1">
    <citation type="submission" date="2021-03" db="EMBL/GenBank/DDBJ databases">
        <authorList>
            <consortium name="DOE Joint Genome Institute"/>
            <person name="Ahrendt S."/>
            <person name="Looney B.P."/>
            <person name="Miyauchi S."/>
            <person name="Morin E."/>
            <person name="Drula E."/>
            <person name="Courty P.E."/>
            <person name="Chicoki N."/>
            <person name="Fauchery L."/>
            <person name="Kohler A."/>
            <person name="Kuo A."/>
            <person name="Labutti K."/>
            <person name="Pangilinan J."/>
            <person name="Lipzen A."/>
            <person name="Riley R."/>
            <person name="Andreopoulos W."/>
            <person name="He G."/>
            <person name="Johnson J."/>
            <person name="Barry K.W."/>
            <person name="Grigoriev I.V."/>
            <person name="Nagy L."/>
            <person name="Hibbett D."/>
            <person name="Henrissat B."/>
            <person name="Matheny P.B."/>
            <person name="Labbe J."/>
            <person name="Martin F."/>
        </authorList>
    </citation>
    <scope>NUCLEOTIDE SEQUENCE</scope>
    <source>
        <strain evidence="1">HHB10654</strain>
    </source>
</reference>
<dbReference type="Proteomes" id="UP000814140">
    <property type="component" value="Unassembled WGS sequence"/>
</dbReference>
<reference evidence="1" key="2">
    <citation type="journal article" date="2022" name="New Phytol.">
        <title>Evolutionary transition to the ectomycorrhizal habit in the genomes of a hyperdiverse lineage of mushroom-forming fungi.</title>
        <authorList>
            <person name="Looney B."/>
            <person name="Miyauchi S."/>
            <person name="Morin E."/>
            <person name="Drula E."/>
            <person name="Courty P.E."/>
            <person name="Kohler A."/>
            <person name="Kuo A."/>
            <person name="LaButti K."/>
            <person name="Pangilinan J."/>
            <person name="Lipzen A."/>
            <person name="Riley R."/>
            <person name="Andreopoulos W."/>
            <person name="He G."/>
            <person name="Johnson J."/>
            <person name="Nolan M."/>
            <person name="Tritt A."/>
            <person name="Barry K.W."/>
            <person name="Grigoriev I.V."/>
            <person name="Nagy L.G."/>
            <person name="Hibbett D."/>
            <person name="Henrissat B."/>
            <person name="Matheny P.B."/>
            <person name="Labbe J."/>
            <person name="Martin F.M."/>
        </authorList>
    </citation>
    <scope>NUCLEOTIDE SEQUENCE</scope>
    <source>
        <strain evidence="1">HHB10654</strain>
    </source>
</reference>
<protein>
    <submittedName>
        <fullName evidence="1">Phosphoglycerate mutase-like protein</fullName>
    </submittedName>
</protein>
<accession>A0ACB8THB9</accession>
<evidence type="ECO:0000313" key="2">
    <source>
        <dbReference type="Proteomes" id="UP000814140"/>
    </source>
</evidence>
<organism evidence="1 2">
    <name type="scientific">Artomyces pyxidatus</name>
    <dbReference type="NCBI Taxonomy" id="48021"/>
    <lineage>
        <taxon>Eukaryota</taxon>
        <taxon>Fungi</taxon>
        <taxon>Dikarya</taxon>
        <taxon>Basidiomycota</taxon>
        <taxon>Agaricomycotina</taxon>
        <taxon>Agaricomycetes</taxon>
        <taxon>Russulales</taxon>
        <taxon>Auriscalpiaceae</taxon>
        <taxon>Artomyces</taxon>
    </lineage>
</organism>
<sequence>MARQYEIVPGYFLQDNSEGDHEVVEPVPPFFALLSKSWSDFTGNVTRLADSSAPGTTYKVLILGRHGEGYHNVAEEKYGEHAWNAKWSLLDGDGSFTWGPDPPLTPLGEDQARRANAAWKTEISNGIPVPQRFYCSPMKRALRTHELTFDGVFTEPRPTPVIVENCREEYGEHTCDKRRTRSEIHAEFPAFVFEEGFAEEDLLWTEVRETKQHVDTRAKHILDMVFTKDVDATYISITAHSGLINGVLRVIGRGNYKLATGGIIVVVVKGTLVE</sequence>
<comment type="caution">
    <text evidence="1">The sequence shown here is derived from an EMBL/GenBank/DDBJ whole genome shotgun (WGS) entry which is preliminary data.</text>
</comment>
<evidence type="ECO:0000313" key="1">
    <source>
        <dbReference type="EMBL" id="KAI0067864.1"/>
    </source>
</evidence>
<dbReference type="EMBL" id="MU277189">
    <property type="protein sequence ID" value="KAI0067864.1"/>
    <property type="molecule type" value="Genomic_DNA"/>
</dbReference>